<evidence type="ECO:0000256" key="6">
    <source>
        <dbReference type="ARBA" id="ARBA00023277"/>
    </source>
</evidence>
<dbReference type="InterPro" id="IPR023214">
    <property type="entry name" value="HAD_sf"/>
</dbReference>
<dbReference type="STRING" id="1891926.Fuma_01744"/>
<dbReference type="SFLD" id="SFLDG01135">
    <property type="entry name" value="C1.5.6:_HAD__Beta-PGM__Phospha"/>
    <property type="match status" value="1"/>
</dbReference>
<dbReference type="CDD" id="cd07505">
    <property type="entry name" value="HAD_BPGM-like"/>
    <property type="match status" value="1"/>
</dbReference>
<dbReference type="InterPro" id="IPR051600">
    <property type="entry name" value="Beta-PGM-like"/>
</dbReference>
<dbReference type="SUPFAM" id="SSF56784">
    <property type="entry name" value="HAD-like"/>
    <property type="match status" value="1"/>
</dbReference>
<dbReference type="InterPro" id="IPR023198">
    <property type="entry name" value="PGP-like_dom2"/>
</dbReference>
<dbReference type="Proteomes" id="UP000187735">
    <property type="component" value="Chromosome"/>
</dbReference>
<dbReference type="SFLD" id="SFLDG01129">
    <property type="entry name" value="C1.5:_HAD__Beta-PGM__Phosphata"/>
    <property type="match status" value="1"/>
</dbReference>
<proteinExistence type="inferred from homology"/>
<reference evidence="7 8" key="1">
    <citation type="journal article" date="2016" name="Front. Microbiol.">
        <title>Fuerstia marisgermanicae gen. nov., sp. nov., an Unusual Member of the Phylum Planctomycetes from the German Wadden Sea.</title>
        <authorList>
            <person name="Kohn T."/>
            <person name="Heuer A."/>
            <person name="Jogler M."/>
            <person name="Vollmers J."/>
            <person name="Boedeker C."/>
            <person name="Bunk B."/>
            <person name="Rast P."/>
            <person name="Borchert D."/>
            <person name="Glockner I."/>
            <person name="Freese H.M."/>
            <person name="Klenk H.P."/>
            <person name="Overmann J."/>
            <person name="Kaster A.K."/>
            <person name="Rohde M."/>
            <person name="Wiegand S."/>
            <person name="Jogler C."/>
        </authorList>
    </citation>
    <scope>NUCLEOTIDE SEQUENCE [LARGE SCALE GENOMIC DNA]</scope>
    <source>
        <strain evidence="7 8">NH11</strain>
    </source>
</reference>
<dbReference type="GO" id="GO:0046872">
    <property type="term" value="F:metal ion binding"/>
    <property type="evidence" value="ECO:0007669"/>
    <property type="project" value="UniProtKB-KW"/>
</dbReference>
<dbReference type="NCBIfam" id="NF008087">
    <property type="entry name" value="PRK10826.1"/>
    <property type="match status" value="1"/>
</dbReference>
<dbReference type="Gene3D" id="1.10.150.240">
    <property type="entry name" value="Putative phosphatase, domain 2"/>
    <property type="match status" value="1"/>
</dbReference>
<name>A0A1P8WDL1_9PLAN</name>
<dbReference type="OrthoDB" id="9797743at2"/>
<evidence type="ECO:0000256" key="4">
    <source>
        <dbReference type="ARBA" id="ARBA00022801"/>
    </source>
</evidence>
<dbReference type="AlphaFoldDB" id="A0A1P8WDL1"/>
<keyword evidence="6" id="KW-0119">Carbohydrate metabolism</keyword>
<comment type="cofactor">
    <cofactor evidence="1">
        <name>Mg(2+)</name>
        <dbReference type="ChEBI" id="CHEBI:18420"/>
    </cofactor>
</comment>
<dbReference type="InterPro" id="IPR036412">
    <property type="entry name" value="HAD-like_sf"/>
</dbReference>
<comment type="similarity">
    <text evidence="2">Belongs to the HAD-like hydrolase superfamily. CbbY/CbbZ/Gph/YieH family.</text>
</comment>
<dbReference type="PANTHER" id="PTHR46193:SF18">
    <property type="entry name" value="HEXITOL PHOSPHATASE B"/>
    <property type="match status" value="1"/>
</dbReference>
<evidence type="ECO:0000256" key="5">
    <source>
        <dbReference type="ARBA" id="ARBA00022842"/>
    </source>
</evidence>
<sequence>MSEAVVFDMDGLMIDSQPYWQAAQLEILQPLGVPITLQDTIDTTGMRIDQIVDKCYAETPWNSASCSEVCDRILQRVTELVCEHKPVMPGLAHAIRVCQQQGVKLGLASSSPMSLIDATLEMLQMKDVFLVKTSAEHLRYGKPHPEVYLNACDALNVQPYHCVAIEDSFVGLLAAKAALMKTIVVPERSAADDKQFVIADHQLASLEELTPELF</sequence>
<organism evidence="7 8">
    <name type="scientific">Fuerstiella marisgermanici</name>
    <dbReference type="NCBI Taxonomy" id="1891926"/>
    <lineage>
        <taxon>Bacteria</taxon>
        <taxon>Pseudomonadati</taxon>
        <taxon>Planctomycetota</taxon>
        <taxon>Planctomycetia</taxon>
        <taxon>Planctomycetales</taxon>
        <taxon>Planctomycetaceae</taxon>
        <taxon>Fuerstiella</taxon>
    </lineage>
</organism>
<keyword evidence="4 7" id="KW-0378">Hydrolase</keyword>
<dbReference type="EC" id="3.1.3.68" evidence="7"/>
<dbReference type="SFLD" id="SFLDS00003">
    <property type="entry name" value="Haloacid_Dehalogenase"/>
    <property type="match status" value="1"/>
</dbReference>
<dbReference type="Gene3D" id="3.40.50.1000">
    <property type="entry name" value="HAD superfamily/HAD-like"/>
    <property type="match status" value="1"/>
</dbReference>
<evidence type="ECO:0000313" key="7">
    <source>
        <dbReference type="EMBL" id="APZ92139.1"/>
    </source>
</evidence>
<keyword evidence="3" id="KW-0479">Metal-binding</keyword>
<dbReference type="Pfam" id="PF00702">
    <property type="entry name" value="Hydrolase"/>
    <property type="match status" value="1"/>
</dbReference>
<accession>A0A1P8WDL1</accession>
<evidence type="ECO:0000256" key="3">
    <source>
        <dbReference type="ARBA" id="ARBA00022723"/>
    </source>
</evidence>
<dbReference type="EMBL" id="CP017641">
    <property type="protein sequence ID" value="APZ92139.1"/>
    <property type="molecule type" value="Genomic_DNA"/>
</dbReference>
<dbReference type="RefSeq" id="WP_077023797.1">
    <property type="nucleotide sequence ID" value="NZ_CP017641.1"/>
</dbReference>
<evidence type="ECO:0000313" key="8">
    <source>
        <dbReference type="Proteomes" id="UP000187735"/>
    </source>
</evidence>
<keyword evidence="5" id="KW-0460">Magnesium</keyword>
<dbReference type="KEGG" id="fmr:Fuma_01744"/>
<dbReference type="FunFam" id="3.40.50.1000:FF:000036">
    <property type="entry name" value="HAD family hydrolase"/>
    <property type="match status" value="1"/>
</dbReference>
<keyword evidence="8" id="KW-1185">Reference proteome</keyword>
<dbReference type="InterPro" id="IPR006439">
    <property type="entry name" value="HAD-SF_hydro_IA"/>
</dbReference>
<gene>
    <name evidence="7" type="primary">yniC</name>
    <name evidence="7" type="ORF">Fuma_01744</name>
</gene>
<dbReference type="PANTHER" id="PTHR46193">
    <property type="entry name" value="6-PHOSPHOGLUCONATE PHOSPHATASE"/>
    <property type="match status" value="1"/>
</dbReference>
<protein>
    <submittedName>
        <fullName evidence="7">2-deoxyglucose-6-phosphate phosphatase</fullName>
        <ecNumber evidence="7">3.1.3.68</ecNumber>
    </submittedName>
</protein>
<dbReference type="NCBIfam" id="TIGR01509">
    <property type="entry name" value="HAD-SF-IA-v3"/>
    <property type="match status" value="1"/>
</dbReference>
<evidence type="ECO:0000256" key="1">
    <source>
        <dbReference type="ARBA" id="ARBA00001946"/>
    </source>
</evidence>
<dbReference type="GO" id="GO:0003850">
    <property type="term" value="F:2-deoxyglucose-6-phosphatase activity"/>
    <property type="evidence" value="ECO:0007669"/>
    <property type="project" value="UniProtKB-EC"/>
</dbReference>
<evidence type="ECO:0000256" key="2">
    <source>
        <dbReference type="ARBA" id="ARBA00006171"/>
    </source>
</evidence>